<keyword evidence="10" id="KW-1185">Reference proteome</keyword>
<evidence type="ECO:0000256" key="7">
    <source>
        <dbReference type="RuleBase" id="RU003693"/>
    </source>
</evidence>
<dbReference type="EMBL" id="JAODNV010000017">
    <property type="protein sequence ID" value="MCT8991593.1"/>
    <property type="molecule type" value="Genomic_DNA"/>
</dbReference>
<feature type="domain" description="Aminotransferase class I/classII large" evidence="8">
    <location>
        <begin position="38"/>
        <end position="351"/>
    </location>
</feature>
<dbReference type="InterPro" id="IPR015422">
    <property type="entry name" value="PyrdxlP-dep_Trfase_small"/>
</dbReference>
<dbReference type="InterPro" id="IPR004839">
    <property type="entry name" value="Aminotransferase_I/II_large"/>
</dbReference>
<protein>
    <submittedName>
        <fullName evidence="9">Pyridoxal phosphate-dependent aminotransferase</fullName>
    </submittedName>
</protein>
<keyword evidence="3 9" id="KW-0032">Aminotransferase</keyword>
<dbReference type="AlphaFoldDB" id="A0A9X2XA83"/>
<dbReference type="Proteomes" id="UP001149009">
    <property type="component" value="Unassembled WGS sequence"/>
</dbReference>
<proteinExistence type="inferred from homology"/>
<dbReference type="Pfam" id="PF00155">
    <property type="entry name" value="Aminotran_1_2"/>
    <property type="match status" value="1"/>
</dbReference>
<keyword evidence="5 7" id="KW-0663">Pyridoxal phosphate</keyword>
<evidence type="ECO:0000259" key="8">
    <source>
        <dbReference type="Pfam" id="PF00155"/>
    </source>
</evidence>
<dbReference type="SUPFAM" id="SSF53383">
    <property type="entry name" value="PLP-dependent transferases"/>
    <property type="match status" value="1"/>
</dbReference>
<name>A0A9X2XA83_9HYPH</name>
<dbReference type="PANTHER" id="PTHR43643">
    <property type="entry name" value="HISTIDINOL-PHOSPHATE AMINOTRANSFERASE 2"/>
    <property type="match status" value="1"/>
</dbReference>
<gene>
    <name evidence="9" type="ORF">NYR54_15045</name>
</gene>
<dbReference type="PROSITE" id="PS00599">
    <property type="entry name" value="AA_TRANSFER_CLASS_2"/>
    <property type="match status" value="1"/>
</dbReference>
<evidence type="ECO:0000256" key="6">
    <source>
        <dbReference type="ARBA" id="ARBA00029440"/>
    </source>
</evidence>
<evidence type="ECO:0000256" key="3">
    <source>
        <dbReference type="ARBA" id="ARBA00022576"/>
    </source>
</evidence>
<dbReference type="PANTHER" id="PTHR43643:SF3">
    <property type="entry name" value="HISTIDINOL-PHOSPHATE AMINOTRANSFERASE"/>
    <property type="match status" value="1"/>
</dbReference>
<dbReference type="InterPro" id="IPR001917">
    <property type="entry name" value="Aminotrans_II_pyridoxalP_BS"/>
</dbReference>
<dbReference type="CDD" id="cd00609">
    <property type="entry name" value="AAT_like"/>
    <property type="match status" value="1"/>
</dbReference>
<dbReference type="InterPro" id="IPR050106">
    <property type="entry name" value="HistidinolP_aminotransfase"/>
</dbReference>
<dbReference type="InterPro" id="IPR015424">
    <property type="entry name" value="PyrdxlP-dep_Trfase"/>
</dbReference>
<dbReference type="GO" id="GO:0008483">
    <property type="term" value="F:transaminase activity"/>
    <property type="evidence" value="ECO:0007669"/>
    <property type="project" value="UniProtKB-KW"/>
</dbReference>
<accession>A0A9X2XA83</accession>
<keyword evidence="4" id="KW-0808">Transferase</keyword>
<dbReference type="NCBIfam" id="NF006014">
    <property type="entry name" value="PRK08153.1"/>
    <property type="match status" value="1"/>
</dbReference>
<evidence type="ECO:0000256" key="2">
    <source>
        <dbReference type="ARBA" id="ARBA00007970"/>
    </source>
</evidence>
<dbReference type="Gene3D" id="3.40.640.10">
    <property type="entry name" value="Type I PLP-dependent aspartate aminotransferase-like (Major domain)"/>
    <property type="match status" value="1"/>
</dbReference>
<dbReference type="InterPro" id="IPR015421">
    <property type="entry name" value="PyrdxlP-dep_Trfase_major"/>
</dbReference>
<dbReference type="GO" id="GO:0030170">
    <property type="term" value="F:pyridoxal phosphate binding"/>
    <property type="evidence" value="ECO:0007669"/>
    <property type="project" value="InterPro"/>
</dbReference>
<evidence type="ECO:0000313" key="9">
    <source>
        <dbReference type="EMBL" id="MCT8991593.1"/>
    </source>
</evidence>
<reference evidence="9" key="1">
    <citation type="submission" date="2022-08" db="EMBL/GenBank/DDBJ databases">
        <title>Chelativorans sichuanense sp. nov., a paraffin oil-degrading bacterium isolated from a mixture of oil-based drill cuttings and paddy soil.</title>
        <authorList>
            <person name="Yu J."/>
            <person name="Liu H."/>
            <person name="Chen Q."/>
        </authorList>
    </citation>
    <scope>NUCLEOTIDE SEQUENCE</scope>
    <source>
        <strain evidence="9">SCAU 2101</strain>
    </source>
</reference>
<evidence type="ECO:0000256" key="1">
    <source>
        <dbReference type="ARBA" id="ARBA00001933"/>
    </source>
</evidence>
<comment type="cofactor">
    <cofactor evidence="1 7">
        <name>pyridoxal 5'-phosphate</name>
        <dbReference type="ChEBI" id="CHEBI:597326"/>
    </cofactor>
</comment>
<evidence type="ECO:0000313" key="10">
    <source>
        <dbReference type="Proteomes" id="UP001149009"/>
    </source>
</evidence>
<evidence type="ECO:0000256" key="4">
    <source>
        <dbReference type="ARBA" id="ARBA00022679"/>
    </source>
</evidence>
<evidence type="ECO:0000256" key="5">
    <source>
        <dbReference type="ARBA" id="ARBA00022898"/>
    </source>
</evidence>
<dbReference type="RefSeq" id="WP_261516525.1">
    <property type="nucleotide sequence ID" value="NZ_JAODNV010000017.1"/>
</dbReference>
<sequence>MTDRPSLTPLVASLPATVPFVGPEAQERARGRPFRARLGANENGFGPSPAVVEAMRASTPEMWKYCDPENHELRQALAELHGVAPENIVIGEGIDGLLGLTVRQYAQTGDPVVTSLGAYPTFNFHVSGFGARLVTVPYEDDRESLDGLLDAARREKACIVYLSNPDNPMGTWWEAEDILHFIEALPPTTLLILDEAYGETAPASALPPIDVSRPNVLRMRTFSKAYGLAGLRCGYAIGEAETIRAFEKVRNHFGVNRMAQAAGLAALKDRAHLERVVKAVGFCRQRLSAIAEAHGLKALPSATNFVTIDCGRDGAFALRVLQELAERDVFVRKPMAPGLDRCIRVSVGLEAEIAIFEAELGPALAAARSAS</sequence>
<dbReference type="Gene3D" id="3.90.1150.10">
    <property type="entry name" value="Aspartate Aminotransferase, domain 1"/>
    <property type="match status" value="1"/>
</dbReference>
<comment type="pathway">
    <text evidence="6">Amino-acid biosynthesis.</text>
</comment>
<organism evidence="9 10">
    <name type="scientific">Chelativorans petroleitrophicus</name>
    <dbReference type="NCBI Taxonomy" id="2975484"/>
    <lineage>
        <taxon>Bacteria</taxon>
        <taxon>Pseudomonadati</taxon>
        <taxon>Pseudomonadota</taxon>
        <taxon>Alphaproteobacteria</taxon>
        <taxon>Hyphomicrobiales</taxon>
        <taxon>Phyllobacteriaceae</taxon>
        <taxon>Chelativorans</taxon>
    </lineage>
</organism>
<comment type="caution">
    <text evidence="9">The sequence shown here is derived from an EMBL/GenBank/DDBJ whole genome shotgun (WGS) entry which is preliminary data.</text>
</comment>
<comment type="similarity">
    <text evidence="2">Belongs to the class-II pyridoxal-phosphate-dependent aminotransferase family. Histidinol-phosphate aminotransferase subfamily.</text>
</comment>